<dbReference type="Proteomes" id="UP000238916">
    <property type="component" value="Unassembled WGS sequence"/>
</dbReference>
<accession>A0A2U3KLX3</accession>
<reference evidence="2" key="1">
    <citation type="submission" date="2018-02" db="EMBL/GenBank/DDBJ databases">
        <authorList>
            <person name="Hausmann B."/>
        </authorList>
    </citation>
    <scope>NUCLEOTIDE SEQUENCE [LARGE SCALE GENOMIC DNA]</scope>
    <source>
        <strain evidence="2">Peat soil MAG SbF1</strain>
    </source>
</reference>
<dbReference type="EMBL" id="OMOF01000149">
    <property type="protein sequence ID" value="SPF40661.1"/>
    <property type="molecule type" value="Genomic_DNA"/>
</dbReference>
<evidence type="ECO:0000313" key="1">
    <source>
        <dbReference type="EMBL" id="SPF40661.1"/>
    </source>
</evidence>
<protein>
    <submittedName>
        <fullName evidence="1">Uncharacterized protein</fullName>
    </submittedName>
</protein>
<gene>
    <name evidence="1" type="ORF">SBF1_2320001</name>
</gene>
<dbReference type="AlphaFoldDB" id="A0A2U3KLX3"/>
<evidence type="ECO:0000313" key="2">
    <source>
        <dbReference type="Proteomes" id="UP000238916"/>
    </source>
</evidence>
<name>A0A2U3KLX3_9FIRM</name>
<organism evidence="1 2">
    <name type="scientific">Candidatus Desulfosporosinus infrequens</name>
    <dbReference type="NCBI Taxonomy" id="2043169"/>
    <lineage>
        <taxon>Bacteria</taxon>
        <taxon>Bacillati</taxon>
        <taxon>Bacillota</taxon>
        <taxon>Clostridia</taxon>
        <taxon>Eubacteriales</taxon>
        <taxon>Desulfitobacteriaceae</taxon>
        <taxon>Desulfosporosinus</taxon>
    </lineage>
</organism>
<proteinExistence type="predicted"/>
<sequence>MYWHRSLRVPTLQLRYRTVKTYEQLINYLGYSSFIYVLQKWPTSKAGTYAVMSGSTKSLYSIYKWNRGS</sequence>